<feature type="compositionally biased region" description="Low complexity" evidence="6">
    <location>
        <begin position="236"/>
        <end position="249"/>
    </location>
</feature>
<dbReference type="InterPro" id="IPR051701">
    <property type="entry name" value="Mito_OM_Translocase_MSP1"/>
</dbReference>
<protein>
    <recommendedName>
        <fullName evidence="7">AAA+ ATPase domain-containing protein</fullName>
    </recommendedName>
</protein>
<proteinExistence type="predicted"/>
<feature type="compositionally biased region" description="Polar residues" evidence="6">
    <location>
        <begin position="855"/>
        <end position="867"/>
    </location>
</feature>
<keyword evidence="5" id="KW-0496">Mitochondrion</keyword>
<evidence type="ECO:0000259" key="7">
    <source>
        <dbReference type="SMART" id="SM00382"/>
    </source>
</evidence>
<dbReference type="SUPFAM" id="SSF52540">
    <property type="entry name" value="P-loop containing nucleoside triphosphate hydrolases"/>
    <property type="match status" value="1"/>
</dbReference>
<dbReference type="OrthoDB" id="39734at2759"/>
<dbReference type="AlphaFoldDB" id="A0A4Q2D8W8"/>
<dbReference type="Proteomes" id="UP000290288">
    <property type="component" value="Unassembled WGS sequence"/>
</dbReference>
<evidence type="ECO:0000313" key="9">
    <source>
        <dbReference type="Proteomes" id="UP000290288"/>
    </source>
</evidence>
<feature type="domain" description="AAA+ ATPase" evidence="7">
    <location>
        <begin position="561"/>
        <end position="702"/>
    </location>
</feature>
<comment type="caution">
    <text evidence="8">The sequence shown here is derived from an EMBL/GenBank/DDBJ whole genome shotgun (WGS) entry which is preliminary data.</text>
</comment>
<evidence type="ECO:0000256" key="4">
    <source>
        <dbReference type="ARBA" id="ARBA00022840"/>
    </source>
</evidence>
<feature type="region of interest" description="Disordered" evidence="6">
    <location>
        <begin position="757"/>
        <end position="808"/>
    </location>
</feature>
<name>A0A4Q2D8W8_9AGAR</name>
<dbReference type="InterPro" id="IPR003960">
    <property type="entry name" value="ATPase_AAA_CS"/>
</dbReference>
<keyword evidence="9" id="KW-1185">Reference proteome</keyword>
<evidence type="ECO:0000256" key="6">
    <source>
        <dbReference type="SAM" id="MobiDB-lite"/>
    </source>
</evidence>
<comment type="subcellular location">
    <subcellularLocation>
        <location evidence="1">Mitochondrion outer membrane</location>
        <topology evidence="1">Single-pass membrane protein</topology>
    </subcellularLocation>
</comment>
<feature type="region of interest" description="Disordered" evidence="6">
    <location>
        <begin position="236"/>
        <end position="260"/>
    </location>
</feature>
<feature type="compositionally biased region" description="Low complexity" evidence="6">
    <location>
        <begin position="13"/>
        <end position="28"/>
    </location>
</feature>
<feature type="compositionally biased region" description="Polar residues" evidence="6">
    <location>
        <begin position="792"/>
        <end position="802"/>
    </location>
</feature>
<accession>A0A4Q2D8W8</accession>
<evidence type="ECO:0000256" key="5">
    <source>
        <dbReference type="ARBA" id="ARBA00023128"/>
    </source>
</evidence>
<dbReference type="SMART" id="SM00382">
    <property type="entry name" value="AAA"/>
    <property type="match status" value="1"/>
</dbReference>
<dbReference type="Pfam" id="PF17862">
    <property type="entry name" value="AAA_lid_3"/>
    <property type="match status" value="1"/>
</dbReference>
<evidence type="ECO:0000256" key="3">
    <source>
        <dbReference type="ARBA" id="ARBA00022787"/>
    </source>
</evidence>
<feature type="region of interest" description="Disordered" evidence="6">
    <location>
        <begin position="824"/>
        <end position="873"/>
    </location>
</feature>
<dbReference type="PANTHER" id="PTHR45644">
    <property type="entry name" value="AAA ATPASE, PUTATIVE (AFU_ORTHOLOGUE AFUA_2G12920)-RELATED-RELATED"/>
    <property type="match status" value="1"/>
</dbReference>
<gene>
    <name evidence="8" type="ORF">EST38_g10799</name>
</gene>
<evidence type="ECO:0000256" key="1">
    <source>
        <dbReference type="ARBA" id="ARBA00004572"/>
    </source>
</evidence>
<feature type="compositionally biased region" description="Polar residues" evidence="6">
    <location>
        <begin position="250"/>
        <end position="260"/>
    </location>
</feature>
<dbReference type="InterPro" id="IPR003593">
    <property type="entry name" value="AAA+_ATPase"/>
</dbReference>
<dbReference type="GO" id="GO:0016887">
    <property type="term" value="F:ATP hydrolysis activity"/>
    <property type="evidence" value="ECO:0007669"/>
    <property type="project" value="InterPro"/>
</dbReference>
<dbReference type="PROSITE" id="PS00674">
    <property type="entry name" value="AAA"/>
    <property type="match status" value="1"/>
</dbReference>
<keyword evidence="3" id="KW-1000">Mitochondrion outer membrane</keyword>
<feature type="compositionally biased region" description="Low complexity" evidence="6">
    <location>
        <begin position="833"/>
        <end position="846"/>
    </location>
</feature>
<evidence type="ECO:0000256" key="2">
    <source>
        <dbReference type="ARBA" id="ARBA00022741"/>
    </source>
</evidence>
<organism evidence="8 9">
    <name type="scientific">Candolleomyces aberdarensis</name>
    <dbReference type="NCBI Taxonomy" id="2316362"/>
    <lineage>
        <taxon>Eukaryota</taxon>
        <taxon>Fungi</taxon>
        <taxon>Dikarya</taxon>
        <taxon>Basidiomycota</taxon>
        <taxon>Agaricomycotina</taxon>
        <taxon>Agaricomycetes</taxon>
        <taxon>Agaricomycetidae</taxon>
        <taxon>Agaricales</taxon>
        <taxon>Agaricineae</taxon>
        <taxon>Psathyrellaceae</taxon>
        <taxon>Candolleomyces</taxon>
    </lineage>
</organism>
<dbReference type="Pfam" id="PF00004">
    <property type="entry name" value="AAA"/>
    <property type="match status" value="1"/>
</dbReference>
<dbReference type="PANTHER" id="PTHR45644:SF56">
    <property type="entry name" value="AAA ATPASE, PUTATIVE (AFU_ORTHOLOGUE AFUA_2G12920)-RELATED"/>
    <property type="match status" value="1"/>
</dbReference>
<sequence length="873" mass="95659">MIPQTFVERYLWSPSSQTPSTGTTDTSSLNEESLPPTFQFSEGVLEELDTLTTLAFSEAEKTRSIDTPIADIPSEKCLVFSCPILEGACIIDDAVRRVAAKHEADVVVLDALELAMGRYGLLGIEAGRILEEMYPSVATGSTVTGMYPDESENVGDEGPPAVDEPARRLVDALLNIQPGNLSSTAATGEPQPESRPSRRIIYFRDFQYIVDVARPLLAYVLRALHESRCINDIDTATSSESVSEPAPEEGSNSTSQSNATSLERTTVLVFGSTTDFEALQIRSQPFSTQQNCMFLNCLFTHTRTSVMHHRASPCSCLVCCSWLSTSPTSYLDSVAINDTQLIDAEWDSFKLTALGSEKLAVSVFPKNVKSGTTDCDWQKRIKLEKINKLNEALLRIFLEREGLSLEDDALDGAFLQSPQKGDESLLDVNDAITTVKITKGLLARSFSNPPIVSNLVTEAYGILQRRMKERQEWDDGTSTTEGDQSSDKDNETPAKDTYEDVSTYAKALLGCIIDTVAIEDMSTTFEDVCVDENIVDSLKTIVTLPLLYPNYFNSGILAKEAIGGILLYGPPGTGKTMLCRALAKASHAKMLHIKPSDIYNMWVGESEKTVAAVFELAYRLAPCIVFIDEIDSLFSSRKECTKTWERNVLTEFMQNMDGLRSSEKNRENNIVIVGATNRPFDLDLAILRRLPRRILVDMPGLEMRKRILQSYLRDETLHDAVDLDKLAAEAEGFSGSDLKNLCVAAAVASVKEAIGSGWRNTQKPPSSQGSSKDLEEGSGSVEVAEELPKRTITPSNITQARNEISRSVGEKGGSELYLWHERHSGNAKSTAQSAGSPLSSTGSSRIGLGGRWHRWNTSSGADVTPTASAKELY</sequence>
<keyword evidence="3" id="KW-0472">Membrane</keyword>
<dbReference type="EMBL" id="SDEE01000605">
    <property type="protein sequence ID" value="RXW15056.1"/>
    <property type="molecule type" value="Genomic_DNA"/>
</dbReference>
<dbReference type="GO" id="GO:0005741">
    <property type="term" value="C:mitochondrial outer membrane"/>
    <property type="evidence" value="ECO:0007669"/>
    <property type="project" value="UniProtKB-SubCell"/>
</dbReference>
<feature type="compositionally biased region" description="Polar residues" evidence="6">
    <location>
        <begin position="758"/>
        <end position="771"/>
    </location>
</feature>
<reference evidence="8 9" key="1">
    <citation type="submission" date="2019-01" db="EMBL/GenBank/DDBJ databases">
        <title>Draft genome sequence of Psathyrella aberdarensis IHI B618.</title>
        <authorList>
            <person name="Buettner E."/>
            <person name="Kellner H."/>
        </authorList>
    </citation>
    <scope>NUCLEOTIDE SEQUENCE [LARGE SCALE GENOMIC DNA]</scope>
    <source>
        <strain evidence="8 9">IHI B618</strain>
    </source>
</reference>
<feature type="compositionally biased region" description="Basic and acidic residues" evidence="6">
    <location>
        <begin position="485"/>
        <end position="497"/>
    </location>
</feature>
<dbReference type="InterPro" id="IPR041569">
    <property type="entry name" value="AAA_lid_3"/>
</dbReference>
<dbReference type="InterPro" id="IPR003959">
    <property type="entry name" value="ATPase_AAA_core"/>
</dbReference>
<evidence type="ECO:0000313" key="8">
    <source>
        <dbReference type="EMBL" id="RXW15056.1"/>
    </source>
</evidence>
<keyword evidence="4" id="KW-0067">ATP-binding</keyword>
<dbReference type="Gene3D" id="1.10.8.60">
    <property type="match status" value="1"/>
</dbReference>
<dbReference type="InterPro" id="IPR027417">
    <property type="entry name" value="P-loop_NTPase"/>
</dbReference>
<feature type="region of interest" description="Disordered" evidence="6">
    <location>
        <begin position="470"/>
        <end position="497"/>
    </location>
</feature>
<dbReference type="Gene3D" id="3.40.50.300">
    <property type="entry name" value="P-loop containing nucleotide triphosphate hydrolases"/>
    <property type="match status" value="1"/>
</dbReference>
<keyword evidence="2" id="KW-0547">Nucleotide-binding</keyword>
<dbReference type="STRING" id="2316362.A0A4Q2D8W8"/>
<feature type="region of interest" description="Disordered" evidence="6">
    <location>
        <begin position="13"/>
        <end position="33"/>
    </location>
</feature>
<dbReference type="GO" id="GO:0005524">
    <property type="term" value="F:ATP binding"/>
    <property type="evidence" value="ECO:0007669"/>
    <property type="project" value="UniProtKB-KW"/>
</dbReference>